<accession>A0A1I5XW35</accession>
<dbReference type="GO" id="GO:0000166">
    <property type="term" value="F:nucleotide binding"/>
    <property type="evidence" value="ECO:0007669"/>
    <property type="project" value="InterPro"/>
</dbReference>
<reference evidence="4" key="1">
    <citation type="submission" date="2016-10" db="EMBL/GenBank/DDBJ databases">
        <authorList>
            <person name="Varghese N."/>
            <person name="Submissions S."/>
        </authorList>
    </citation>
    <scope>NUCLEOTIDE SEQUENCE [LARGE SCALE GENOMIC DNA]</scope>
    <source>
        <strain evidence="4">S7</strain>
    </source>
</reference>
<evidence type="ECO:0000259" key="2">
    <source>
        <dbReference type="Pfam" id="PF22725"/>
    </source>
</evidence>
<evidence type="ECO:0000259" key="1">
    <source>
        <dbReference type="Pfam" id="PF01408"/>
    </source>
</evidence>
<protein>
    <submittedName>
        <fullName evidence="3">Predicted dehydrogenase</fullName>
    </submittedName>
</protein>
<dbReference type="Pfam" id="PF01408">
    <property type="entry name" value="GFO_IDH_MocA"/>
    <property type="match status" value="1"/>
</dbReference>
<dbReference type="Gene3D" id="3.30.360.10">
    <property type="entry name" value="Dihydrodipicolinate Reductase, domain 2"/>
    <property type="match status" value="1"/>
</dbReference>
<dbReference type="SUPFAM" id="SSF51735">
    <property type="entry name" value="NAD(P)-binding Rossmann-fold domains"/>
    <property type="match status" value="1"/>
</dbReference>
<evidence type="ECO:0000313" key="3">
    <source>
        <dbReference type="EMBL" id="SFQ36192.1"/>
    </source>
</evidence>
<name>A0A1I5XW35_9BACI</name>
<keyword evidence="4" id="KW-1185">Reference proteome</keyword>
<gene>
    <name evidence="3" type="ORF">SAMN05518683_13215</name>
</gene>
<dbReference type="STRING" id="1884432.SAMN05518683_13215"/>
<evidence type="ECO:0000313" key="4">
    <source>
        <dbReference type="Proteomes" id="UP000198892"/>
    </source>
</evidence>
<dbReference type="RefSeq" id="WP_093339461.1">
    <property type="nucleotide sequence ID" value="NZ_FOXD01000032.1"/>
</dbReference>
<organism evidence="3 4">
    <name type="scientific">Salibacterium halotolerans</name>
    <dbReference type="NCBI Taxonomy" id="1884432"/>
    <lineage>
        <taxon>Bacteria</taxon>
        <taxon>Bacillati</taxon>
        <taxon>Bacillota</taxon>
        <taxon>Bacilli</taxon>
        <taxon>Bacillales</taxon>
        <taxon>Bacillaceae</taxon>
    </lineage>
</organism>
<dbReference type="Gene3D" id="3.40.50.720">
    <property type="entry name" value="NAD(P)-binding Rossmann-like Domain"/>
    <property type="match status" value="1"/>
</dbReference>
<dbReference type="AlphaFoldDB" id="A0A1I5XW35"/>
<dbReference type="InterPro" id="IPR036291">
    <property type="entry name" value="NAD(P)-bd_dom_sf"/>
</dbReference>
<dbReference type="InterPro" id="IPR055170">
    <property type="entry name" value="GFO_IDH_MocA-like_dom"/>
</dbReference>
<dbReference type="SUPFAM" id="SSF55347">
    <property type="entry name" value="Glyceraldehyde-3-phosphate dehydrogenase-like, C-terminal domain"/>
    <property type="match status" value="1"/>
</dbReference>
<dbReference type="PANTHER" id="PTHR43249">
    <property type="entry name" value="UDP-N-ACETYL-2-AMINO-2-DEOXY-D-GLUCURONATE OXIDASE"/>
    <property type="match status" value="1"/>
</dbReference>
<dbReference type="EMBL" id="FOXD01000032">
    <property type="protein sequence ID" value="SFQ36192.1"/>
    <property type="molecule type" value="Genomic_DNA"/>
</dbReference>
<feature type="domain" description="Gfo/Idh/MocA-like oxidoreductase N-terminal" evidence="1">
    <location>
        <begin position="2"/>
        <end position="119"/>
    </location>
</feature>
<dbReference type="Pfam" id="PF22725">
    <property type="entry name" value="GFO_IDH_MocA_C3"/>
    <property type="match status" value="1"/>
</dbReference>
<dbReference type="OrthoDB" id="9815825at2"/>
<dbReference type="InterPro" id="IPR052515">
    <property type="entry name" value="Gfo/Idh/MocA_Oxidoreductase"/>
</dbReference>
<dbReference type="InterPro" id="IPR000683">
    <property type="entry name" value="Gfo/Idh/MocA-like_OxRdtase_N"/>
</dbReference>
<proteinExistence type="predicted"/>
<sequence>MIKFAIIGCGHIAKKHIAALEKIKDAQLVSVCDKIPANLHPYEEQLGVRGYTSLDEMFEEEDIDVVNICTPSGTHKNIAIQAASREKHVIVEKPMALHMEDADAIIEACEQHNVKLAVVHPNRFRPVMVETKRLIEEGRLGKLSHVNATLRWNRNQAYYDQAAWRGTKEHDGGVLMNQAIHNLDLMLWFTGQVQEVYSMEATRFRDIEAEDVSTGVIRFEDGTLGVVEAASTIFPANLEETISIFGENGTIKVGGKTASYFDHLDIASLGEEEIAQITDRVKADPLGKPGQQGIIEDMVKSIKKNETPIVDGYEGRKALELVTSMYQSAEEKRPVQVNKQEKGQAYVNHI</sequence>
<dbReference type="Proteomes" id="UP000198892">
    <property type="component" value="Unassembled WGS sequence"/>
</dbReference>
<dbReference type="PANTHER" id="PTHR43249:SF1">
    <property type="entry name" value="D-GLUCOSIDE 3-DEHYDROGENASE"/>
    <property type="match status" value="1"/>
</dbReference>
<feature type="domain" description="GFO/IDH/MocA-like oxidoreductase" evidence="2">
    <location>
        <begin position="130"/>
        <end position="251"/>
    </location>
</feature>